<organism evidence="2 3">
    <name type="scientific">Colocasia esculenta</name>
    <name type="common">Wild taro</name>
    <name type="synonym">Arum esculentum</name>
    <dbReference type="NCBI Taxonomy" id="4460"/>
    <lineage>
        <taxon>Eukaryota</taxon>
        <taxon>Viridiplantae</taxon>
        <taxon>Streptophyta</taxon>
        <taxon>Embryophyta</taxon>
        <taxon>Tracheophyta</taxon>
        <taxon>Spermatophyta</taxon>
        <taxon>Magnoliopsida</taxon>
        <taxon>Liliopsida</taxon>
        <taxon>Araceae</taxon>
        <taxon>Aroideae</taxon>
        <taxon>Colocasieae</taxon>
        <taxon>Colocasia</taxon>
    </lineage>
</organism>
<evidence type="ECO:0000256" key="1">
    <source>
        <dbReference type="SAM" id="MobiDB-lite"/>
    </source>
</evidence>
<name>A0A843W4K2_COLES</name>
<feature type="region of interest" description="Disordered" evidence="1">
    <location>
        <begin position="181"/>
        <end position="286"/>
    </location>
</feature>
<comment type="caution">
    <text evidence="2">The sequence shown here is derived from an EMBL/GenBank/DDBJ whole genome shotgun (WGS) entry which is preliminary data.</text>
</comment>
<evidence type="ECO:0000313" key="2">
    <source>
        <dbReference type="EMBL" id="MQM06003.1"/>
    </source>
</evidence>
<reference evidence="2" key="1">
    <citation type="submission" date="2017-07" db="EMBL/GenBank/DDBJ databases">
        <title>Taro Niue Genome Assembly and Annotation.</title>
        <authorList>
            <person name="Atibalentja N."/>
            <person name="Keating K."/>
            <person name="Fields C.J."/>
        </authorList>
    </citation>
    <scope>NUCLEOTIDE SEQUENCE</scope>
    <source>
        <strain evidence="2">Niue_2</strain>
        <tissue evidence="2">Leaf</tissue>
    </source>
</reference>
<accession>A0A843W4K2</accession>
<evidence type="ECO:0000313" key="3">
    <source>
        <dbReference type="Proteomes" id="UP000652761"/>
    </source>
</evidence>
<feature type="compositionally biased region" description="Low complexity" evidence="1">
    <location>
        <begin position="274"/>
        <end position="286"/>
    </location>
</feature>
<sequence>MPTAVAASIFKVPDEGADYHEFEFDLHEAYSILTGLPADESNPKQTYVTMFNANTFPPVLRVIHHILTTIITPQGGGRDRLTDIQRFILYCMVKDIKINLHVILYQIIAETTRTDLKRSLPYGAHLTSVFKHFGVPLENEKSQSIPKSNIYTFKNIQKFMGFRLEGNQIRRGPIVVEAPQAQEDQPQVQGDQPQAQEDQPPAQGDQNQADQPPPHEGQPQVQEEQVHLPEDQPLMDEDQPYIPPEGGIQLETPIPPQDDPSSSLPHPFEPPHFPSTFQSSTSSGGSSIPPELFSFLNAKFDTLNSTIQTILIGTLGDSYIELKEHLDKLEKVLQGILANSQADVFNTKQTLHEISSTRLSFAHFVDDLESMRNFNEHIDRKLTDLTKEFKIIQRP</sequence>
<protein>
    <submittedName>
        <fullName evidence="2">Uncharacterized protein</fullName>
    </submittedName>
</protein>
<dbReference type="EMBL" id="NMUH01003516">
    <property type="protein sequence ID" value="MQM06003.1"/>
    <property type="molecule type" value="Genomic_DNA"/>
</dbReference>
<dbReference type="OrthoDB" id="848707at2759"/>
<feature type="compositionally biased region" description="Low complexity" evidence="1">
    <location>
        <begin position="181"/>
        <end position="206"/>
    </location>
</feature>
<proteinExistence type="predicted"/>
<gene>
    <name evidence="2" type="ORF">Taro_038823</name>
</gene>
<feature type="non-terminal residue" evidence="2">
    <location>
        <position position="395"/>
    </location>
</feature>
<dbReference type="Proteomes" id="UP000652761">
    <property type="component" value="Unassembled WGS sequence"/>
</dbReference>
<dbReference type="AlphaFoldDB" id="A0A843W4K2"/>
<keyword evidence="3" id="KW-1185">Reference proteome</keyword>